<dbReference type="REBASE" id="374402">
    <property type="entry name" value="Mmi17932ORF6010P"/>
</dbReference>
<dbReference type="InterPro" id="IPR002052">
    <property type="entry name" value="DNA_methylase_N6_adenine_CS"/>
</dbReference>
<evidence type="ECO:0000313" key="7">
    <source>
        <dbReference type="Proteomes" id="UP000192320"/>
    </source>
</evidence>
<dbReference type="InterPro" id="IPR050953">
    <property type="entry name" value="N4_N6_ade-DNA_methylase"/>
</dbReference>
<proteinExistence type="predicted"/>
<keyword evidence="7" id="KW-1185">Reference proteome</keyword>
<evidence type="ECO:0000256" key="3">
    <source>
        <dbReference type="ARBA" id="ARBA00022691"/>
    </source>
</evidence>
<protein>
    <recommendedName>
        <fullName evidence="5">DNA methylase adenine-specific domain-containing protein</fullName>
    </recommendedName>
</protein>
<dbReference type="GO" id="GO:0008170">
    <property type="term" value="F:N-methyltransferase activity"/>
    <property type="evidence" value="ECO:0007669"/>
    <property type="project" value="InterPro"/>
</dbReference>
<dbReference type="CDD" id="cd02440">
    <property type="entry name" value="AdoMet_MTases"/>
    <property type="match status" value="1"/>
</dbReference>
<keyword evidence="2" id="KW-0808">Transferase</keyword>
<dbReference type="GO" id="GO:0032259">
    <property type="term" value="P:methylation"/>
    <property type="evidence" value="ECO:0007669"/>
    <property type="project" value="UniProtKB-KW"/>
</dbReference>
<evidence type="ECO:0000256" key="2">
    <source>
        <dbReference type="ARBA" id="ARBA00022679"/>
    </source>
</evidence>
<dbReference type="GO" id="GO:0009007">
    <property type="term" value="F:site-specific DNA-methyltransferase (adenine-specific) activity"/>
    <property type="evidence" value="ECO:0007669"/>
    <property type="project" value="UniProtKB-EC"/>
</dbReference>
<dbReference type="PANTHER" id="PTHR33841">
    <property type="entry name" value="DNA METHYLTRANSFERASE YEEA-RELATED"/>
    <property type="match status" value="1"/>
</dbReference>
<comment type="caution">
    <text evidence="6">The sequence shown here is derived from an EMBL/GenBank/DDBJ whole genome shotgun (WGS) entry which is preliminary data.</text>
</comment>
<dbReference type="PROSITE" id="PS00092">
    <property type="entry name" value="N6_MTASE"/>
    <property type="match status" value="1"/>
</dbReference>
<reference evidence="6 7" key="1">
    <citation type="submission" date="2017-02" db="EMBL/GenBank/DDBJ databases">
        <title>The new phylogeny of genus Mycobacterium.</title>
        <authorList>
            <person name="Tortoli E."/>
            <person name="Trovato A."/>
            <person name="Cirillo D.M."/>
        </authorList>
    </citation>
    <scope>NUCLEOTIDE SEQUENCE [LARGE SCALE GENOMIC DNA]</scope>
    <source>
        <strain evidence="6 7">DSM 45633</strain>
    </source>
</reference>
<sequence>MTSQELLQNVVAALEYRDSSGYVDGSAVETSTRGFIWSDLRQKCGVDAVYFKGAVPVVAFAAAESRSDALATQRRLWNYGRVPVLIATTESDVLALSCNTAGTALDPDAALLAHASGGQDLGQVLADFTRFSVESGRLIKRHQRRLDKHNRVDQALLRNLRELRVRLLVAEVPEGDIEPLLGRSIFIRYLEDRGILRTEDLLELNQPASFVSALGQGWQAVSSFFDAMSDHFNGDVFRRGAISRPVTQDALNELSDFFRAADLASGQQSLWPYDFAIIPPELISSIYEQLLSTNQRRDAAYYTPRHLVDLVLDELLSPSWWSGDTRSILDPACGSGIFLTEAFRRIVHQRSVGREDTASFEELSELLVESVYGIDRNADAIGVAAFGLYLALLEHVDPRTAWLTARLPNLIGSNLVISDFFESNVLSSRKFDAIAGNPPWQSQLTTAASQFLQDRERTVPDRQIAVAFVWRAAEMLNNGGLVGLVLPSKTILHNRGTAADRFRLQFFSELDVRTIIDLSPLRRELFGAASSPAAVAIFGYRDTPSEAVLHVSPRRTPIAQIADAIAIPHQNIRRVPRSAAQSDPAIWKPLLWGGPADVALVRHLRESFVSLRATADKNGWSNGPGFQSFKNGDENDAAHLADYPFLPTDQLQAMRLPKQLSAPIEQPVMHRPRRLAIYLAPHVLMRKGFRDFPEASFVPYDVTFTDGLSAIASENSWDGELRAISGILNSSVARYWFLMTASSWGVEREQLHHREWMSLPLPPLSEALIKDIVAVVDVAAGGEPEESWRPKLNSIVEEAFSLSPVERQVVTDSLTIRWSELRFGWTSPAYAAPTESHLHSYAAALQTHLNELEVGLWDVAITQRAHGLAMVSCRQRDDNPNSGDGEPNFSIAQLVHEDARQEPVGVSPVTIIEPEAIVLDGNSVHLVKPDRLSCWMISTARDEAANVFSALLTGEAVDLQDVDA</sequence>
<dbReference type="InterPro" id="IPR003356">
    <property type="entry name" value="DNA_methylase_A-5"/>
</dbReference>
<dbReference type="GO" id="GO:0009307">
    <property type="term" value="P:DNA restriction-modification system"/>
    <property type="evidence" value="ECO:0007669"/>
    <property type="project" value="UniProtKB-KW"/>
</dbReference>
<evidence type="ECO:0000256" key="4">
    <source>
        <dbReference type="ARBA" id="ARBA00022747"/>
    </source>
</evidence>
<dbReference type="PANTHER" id="PTHR33841:SF5">
    <property type="entry name" value="DNA METHYLASE (MODIFICATION METHYLASE) (METHYLTRANSFERASE)-RELATED"/>
    <property type="match status" value="1"/>
</dbReference>
<dbReference type="GO" id="GO:0003677">
    <property type="term" value="F:DNA binding"/>
    <property type="evidence" value="ECO:0007669"/>
    <property type="project" value="InterPro"/>
</dbReference>
<dbReference type="Pfam" id="PF02384">
    <property type="entry name" value="N6_Mtase"/>
    <property type="match status" value="1"/>
</dbReference>
<dbReference type="Proteomes" id="UP000192320">
    <property type="component" value="Unassembled WGS sequence"/>
</dbReference>
<gene>
    <name evidence="6" type="ORF">BST33_19285</name>
</gene>
<dbReference type="EMBL" id="MVHZ01000039">
    <property type="protein sequence ID" value="ORA97069.1"/>
    <property type="molecule type" value="Genomic_DNA"/>
</dbReference>
<dbReference type="OrthoDB" id="4280289at2"/>
<dbReference type="AlphaFoldDB" id="A0A7I7R337"/>
<evidence type="ECO:0000259" key="5">
    <source>
        <dbReference type="Pfam" id="PF02384"/>
    </source>
</evidence>
<dbReference type="Gene3D" id="3.40.50.150">
    <property type="entry name" value="Vaccinia Virus protein VP39"/>
    <property type="match status" value="1"/>
</dbReference>
<feature type="domain" description="DNA methylase adenine-specific" evidence="5">
    <location>
        <begin position="281"/>
        <end position="541"/>
    </location>
</feature>
<organism evidence="6 7">
    <name type="scientific">Mycolicibacter minnesotensis</name>
    <dbReference type="NCBI Taxonomy" id="1118379"/>
    <lineage>
        <taxon>Bacteria</taxon>
        <taxon>Bacillati</taxon>
        <taxon>Actinomycetota</taxon>
        <taxon>Actinomycetes</taxon>
        <taxon>Mycobacteriales</taxon>
        <taxon>Mycobacteriaceae</taxon>
        <taxon>Mycolicibacter</taxon>
    </lineage>
</organism>
<name>A0A7I7R337_9MYCO</name>
<dbReference type="RefSeq" id="WP_083028017.1">
    <property type="nucleotide sequence ID" value="NZ_AP022589.1"/>
</dbReference>
<dbReference type="PRINTS" id="PR00507">
    <property type="entry name" value="N12N6MTFRASE"/>
</dbReference>
<dbReference type="InterPro" id="IPR029063">
    <property type="entry name" value="SAM-dependent_MTases_sf"/>
</dbReference>
<evidence type="ECO:0000256" key="1">
    <source>
        <dbReference type="ARBA" id="ARBA00022603"/>
    </source>
</evidence>
<keyword evidence="1" id="KW-0489">Methyltransferase</keyword>
<keyword evidence="3" id="KW-0949">S-adenosyl-L-methionine</keyword>
<accession>A0A7I7R337</accession>
<dbReference type="SUPFAM" id="SSF53335">
    <property type="entry name" value="S-adenosyl-L-methionine-dependent methyltransferases"/>
    <property type="match status" value="1"/>
</dbReference>
<evidence type="ECO:0000313" key="6">
    <source>
        <dbReference type="EMBL" id="ORA97069.1"/>
    </source>
</evidence>
<keyword evidence="4" id="KW-0680">Restriction system</keyword>